<evidence type="ECO:0000256" key="1">
    <source>
        <dbReference type="SAM" id="MobiDB-lite"/>
    </source>
</evidence>
<feature type="compositionally biased region" description="Low complexity" evidence="1">
    <location>
        <begin position="382"/>
        <end position="420"/>
    </location>
</feature>
<protein>
    <recommendedName>
        <fullName evidence="2">ADP ribosyltransferase domain-containing protein</fullName>
    </recommendedName>
</protein>
<dbReference type="InterPro" id="IPR003540">
    <property type="entry name" value="ADP-ribosyltransferase"/>
</dbReference>
<dbReference type="AlphaFoldDB" id="A0A6C0LBG7"/>
<dbReference type="Pfam" id="PF03496">
    <property type="entry name" value="ADPrib_exo_Tox"/>
    <property type="match status" value="1"/>
</dbReference>
<organism evidence="3">
    <name type="scientific">viral metagenome</name>
    <dbReference type="NCBI Taxonomy" id="1070528"/>
    <lineage>
        <taxon>unclassified sequences</taxon>
        <taxon>metagenomes</taxon>
        <taxon>organismal metagenomes</taxon>
    </lineage>
</organism>
<name>A0A6C0LBG7_9ZZZZ</name>
<dbReference type="SUPFAM" id="SSF56399">
    <property type="entry name" value="ADP-ribosylation"/>
    <property type="match status" value="1"/>
</dbReference>
<accession>A0A6C0LBG7</accession>
<dbReference type="GO" id="GO:0005576">
    <property type="term" value="C:extracellular region"/>
    <property type="evidence" value="ECO:0007669"/>
    <property type="project" value="InterPro"/>
</dbReference>
<dbReference type="Gene3D" id="3.90.176.10">
    <property type="entry name" value="Toxin ADP-ribosyltransferase, Chain A, domain 1"/>
    <property type="match status" value="1"/>
</dbReference>
<proteinExistence type="predicted"/>
<dbReference type="EMBL" id="MN740462">
    <property type="protein sequence ID" value="QHU27777.1"/>
    <property type="molecule type" value="Genomic_DNA"/>
</dbReference>
<feature type="domain" description="ADP ribosyltransferase" evidence="2">
    <location>
        <begin position="190"/>
        <end position="354"/>
    </location>
</feature>
<evidence type="ECO:0000313" key="3">
    <source>
        <dbReference type="EMBL" id="QHU27777.1"/>
    </source>
</evidence>
<evidence type="ECO:0000259" key="2">
    <source>
        <dbReference type="Pfam" id="PF03496"/>
    </source>
</evidence>
<feature type="region of interest" description="Disordered" evidence="1">
    <location>
        <begin position="378"/>
        <end position="420"/>
    </location>
</feature>
<dbReference type="PROSITE" id="PS51996">
    <property type="entry name" value="TR_MART"/>
    <property type="match status" value="1"/>
</dbReference>
<sequence>MASRATQASPNSKISSNIKASLLEGLYRARKNIERNKDIYMDSEHELLCEYYKKYTALSKQFESDKIKISYNTFKIDKHILSDSHSKPDQIIFKDFKIKFEAFRNKYNNKFINELYVSTNPEDYAEWIEEQNKFIRAMSPEEIYTLRCHTHDGDIIANYFIRNGFVIDKHIDDVGYEIQRKSTLIVEKAQFKSNRDYILFYYQIKEYLYKKNAELSKLTRIELEEYIKDEYNTFDWGKILLLYIRDINNIFEKCPSVKKTLVIYRGSNDDYYLKNSTRGVHITKTLSSHTLNPKVAIGYANIQCCIMRVKLSAGCKAILIDNISGYEEEDEILLPFNTKYYIDYARHSINYYKNNIICPDETMSKKITVTDLTVIPPRRPRQASASASPSQYYSAKSKSSASASPTSSKYYSAASAASSK</sequence>
<reference evidence="3" key="1">
    <citation type="journal article" date="2020" name="Nature">
        <title>Giant virus diversity and host interactions through global metagenomics.</title>
        <authorList>
            <person name="Schulz F."/>
            <person name="Roux S."/>
            <person name="Paez-Espino D."/>
            <person name="Jungbluth S."/>
            <person name="Walsh D.A."/>
            <person name="Denef V.J."/>
            <person name="McMahon K.D."/>
            <person name="Konstantinidis K.T."/>
            <person name="Eloe-Fadrosh E.A."/>
            <person name="Kyrpides N.C."/>
            <person name="Woyke T."/>
        </authorList>
    </citation>
    <scope>NUCLEOTIDE SEQUENCE</scope>
    <source>
        <strain evidence="3">GVMAG-M-3300027769-26</strain>
    </source>
</reference>